<dbReference type="EMBL" id="BKCJ011750247">
    <property type="protein sequence ID" value="GFD49930.1"/>
    <property type="molecule type" value="Genomic_DNA"/>
</dbReference>
<sequence length="30" mass="3441">MDDLDREKSSSFIKIQGTVDKDIRTVDDVN</sequence>
<proteinExistence type="predicted"/>
<reference evidence="1" key="1">
    <citation type="journal article" date="2019" name="Sci. Rep.">
        <title>Draft genome of Tanacetum cinerariifolium, the natural source of mosquito coil.</title>
        <authorList>
            <person name="Yamashiro T."/>
            <person name="Shiraishi A."/>
            <person name="Satake H."/>
            <person name="Nakayama K."/>
        </authorList>
    </citation>
    <scope>NUCLEOTIDE SEQUENCE</scope>
</reference>
<protein>
    <submittedName>
        <fullName evidence="1">Uncharacterized protein</fullName>
    </submittedName>
</protein>
<comment type="caution">
    <text evidence="1">The sequence shown here is derived from an EMBL/GenBank/DDBJ whole genome shotgun (WGS) entry which is preliminary data.</text>
</comment>
<feature type="non-terminal residue" evidence="1">
    <location>
        <position position="30"/>
    </location>
</feature>
<evidence type="ECO:0000313" key="1">
    <source>
        <dbReference type="EMBL" id="GFD49930.1"/>
    </source>
</evidence>
<dbReference type="AlphaFoldDB" id="A0A699WUL9"/>
<accession>A0A699WUL9</accession>
<organism evidence="1">
    <name type="scientific">Tanacetum cinerariifolium</name>
    <name type="common">Dalmatian daisy</name>
    <name type="synonym">Chrysanthemum cinerariifolium</name>
    <dbReference type="NCBI Taxonomy" id="118510"/>
    <lineage>
        <taxon>Eukaryota</taxon>
        <taxon>Viridiplantae</taxon>
        <taxon>Streptophyta</taxon>
        <taxon>Embryophyta</taxon>
        <taxon>Tracheophyta</taxon>
        <taxon>Spermatophyta</taxon>
        <taxon>Magnoliopsida</taxon>
        <taxon>eudicotyledons</taxon>
        <taxon>Gunneridae</taxon>
        <taxon>Pentapetalae</taxon>
        <taxon>asterids</taxon>
        <taxon>campanulids</taxon>
        <taxon>Asterales</taxon>
        <taxon>Asteraceae</taxon>
        <taxon>Asteroideae</taxon>
        <taxon>Anthemideae</taxon>
        <taxon>Anthemidinae</taxon>
        <taxon>Tanacetum</taxon>
    </lineage>
</organism>
<gene>
    <name evidence="1" type="ORF">Tci_921899</name>
</gene>
<name>A0A699WUL9_TANCI</name>